<dbReference type="PANTHER" id="PTHR33221">
    <property type="entry name" value="WINGED HELIX-TURN-HELIX TRANSCRIPTIONAL REGULATOR, RRF2 FAMILY"/>
    <property type="match status" value="1"/>
</dbReference>
<dbReference type="Pfam" id="PF02082">
    <property type="entry name" value="Rrf2"/>
    <property type="match status" value="1"/>
</dbReference>
<sequence length="143" mass="15238">MLALLSQQDGVPLSSDVIAGSVNTNPALIRRLLSMLADAGLTTSQLGAGGGALLAREPAAITLLDVYRAVDDARLFALHREEPNPACMVGRNIQSVLRGVIDDAQQAMEASLAARTLAGVTDDVVRTERRRERGRHAREAKRG</sequence>
<organism evidence="1 2">
    <name type="scientific">Paraburkholderia caballeronis</name>
    <dbReference type="NCBI Taxonomy" id="416943"/>
    <lineage>
        <taxon>Bacteria</taxon>
        <taxon>Pseudomonadati</taxon>
        <taxon>Pseudomonadota</taxon>
        <taxon>Betaproteobacteria</taxon>
        <taxon>Burkholderiales</taxon>
        <taxon>Burkholderiaceae</taxon>
        <taxon>Paraburkholderia</taxon>
    </lineage>
</organism>
<dbReference type="InterPro" id="IPR000944">
    <property type="entry name" value="Tscrpt_reg_Rrf2"/>
</dbReference>
<evidence type="ECO:0000313" key="1">
    <source>
        <dbReference type="EMBL" id="SEK81659.1"/>
    </source>
</evidence>
<dbReference type="PANTHER" id="PTHR33221:SF15">
    <property type="entry name" value="HTH-TYPE TRANSCRIPTIONAL REGULATOR YWGB-RELATED"/>
    <property type="match status" value="1"/>
</dbReference>
<dbReference type="SUPFAM" id="SSF46785">
    <property type="entry name" value="Winged helix' DNA-binding domain"/>
    <property type="match status" value="1"/>
</dbReference>
<keyword evidence="2" id="KW-1185">Reference proteome</keyword>
<dbReference type="GO" id="GO:0003700">
    <property type="term" value="F:DNA-binding transcription factor activity"/>
    <property type="evidence" value="ECO:0007669"/>
    <property type="project" value="TreeGrafter"/>
</dbReference>
<proteinExistence type="predicted"/>
<protein>
    <submittedName>
        <fullName evidence="1">Rrf2 family protein</fullName>
    </submittedName>
</protein>
<dbReference type="STRING" id="416943.SAMN05445871_2280"/>
<accession>A0A1H7K4A5</accession>
<dbReference type="InterPro" id="IPR036388">
    <property type="entry name" value="WH-like_DNA-bd_sf"/>
</dbReference>
<dbReference type="Gene3D" id="1.10.10.10">
    <property type="entry name" value="Winged helix-like DNA-binding domain superfamily/Winged helix DNA-binding domain"/>
    <property type="match status" value="1"/>
</dbReference>
<evidence type="ECO:0000313" key="2">
    <source>
        <dbReference type="Proteomes" id="UP000199120"/>
    </source>
</evidence>
<gene>
    <name evidence="1" type="ORF">SAMN05192542_103584</name>
</gene>
<dbReference type="PROSITE" id="PS51197">
    <property type="entry name" value="HTH_RRF2_2"/>
    <property type="match status" value="1"/>
</dbReference>
<dbReference type="InterPro" id="IPR036390">
    <property type="entry name" value="WH_DNA-bd_sf"/>
</dbReference>
<reference evidence="2" key="1">
    <citation type="submission" date="2016-10" db="EMBL/GenBank/DDBJ databases">
        <authorList>
            <person name="Varghese N."/>
            <person name="Submissions S."/>
        </authorList>
    </citation>
    <scope>NUCLEOTIDE SEQUENCE [LARGE SCALE GENOMIC DNA]</scope>
    <source>
        <strain evidence="2">LMG 26416</strain>
    </source>
</reference>
<dbReference type="Proteomes" id="UP000199120">
    <property type="component" value="Unassembled WGS sequence"/>
</dbReference>
<name>A0A1H7K4A5_9BURK</name>
<dbReference type="GO" id="GO:0005829">
    <property type="term" value="C:cytosol"/>
    <property type="evidence" value="ECO:0007669"/>
    <property type="project" value="TreeGrafter"/>
</dbReference>
<dbReference type="EMBL" id="FOAJ01000003">
    <property type="protein sequence ID" value="SEK81659.1"/>
    <property type="molecule type" value="Genomic_DNA"/>
</dbReference>
<dbReference type="AlphaFoldDB" id="A0A1H7K4A5"/>